<sequence>MNGLARRVPLVEQELVRSVDWLISLRWLAGAAVVLGAPIAATVLGAPLPAARLTATGVAILGYNSGLFFILWWLRRRRAGDTVVFERFTRLQIALDWVTTAELMALTGGAESPVAVFFLFHIAIASLLLPHKLGFLYVGLAPGLVAAVAALEYTGVWPHVAILQPPRHQDPVFVLASVSFFAVACWVLAYCCMSIARRLRRRETELGSLYDGVRDIASSLDLDEVLERICQAGAHVLGCRATAIRLLDAAGSQVEFAASWGLSQDYRDEVPGEMARSRLDRDTLHDGVTHVRDVSSDERVWHPERVREEGIATMLSVAIPGRTGSLGVLRAYGSAGHRFREDDVEFLQAVAAQGGVAIEHAKAYRLLADLDRDKSRFLRMTTHELRSPVRVTESLLLTLSGGYAGTLAPEQAELLDRAQKRLHSLHALVDDLLSLAAGKASLEAAKPQVLDLAAATHDAAERFRTVAEEKGVALVCRLPETPVWVECDPVDLDRIVGNVVSNAVKYTKEGSVLVALAREDGRARLDVTDTGIGIPEESLSHLFQEFYRAPNARAVEESGTGLGLAIVRHLVERWRGQVTVSSREGAGTTFRIEFACATPAGV</sequence>
<gene>
    <name evidence="8" type="ORF">HZA61_14495</name>
</gene>
<dbReference type="FunFam" id="3.30.565.10:FF:000006">
    <property type="entry name" value="Sensor histidine kinase WalK"/>
    <property type="match status" value="1"/>
</dbReference>
<dbReference type="PANTHER" id="PTHR43547">
    <property type="entry name" value="TWO-COMPONENT HISTIDINE KINASE"/>
    <property type="match status" value="1"/>
</dbReference>
<feature type="transmembrane region" description="Helical" evidence="6">
    <location>
        <begin position="53"/>
        <end position="74"/>
    </location>
</feature>
<feature type="domain" description="Histidine kinase" evidence="7">
    <location>
        <begin position="380"/>
        <end position="598"/>
    </location>
</feature>
<dbReference type="CDD" id="cd00075">
    <property type="entry name" value="HATPase"/>
    <property type="match status" value="1"/>
</dbReference>
<proteinExistence type="predicted"/>
<dbReference type="Gene3D" id="1.10.287.130">
    <property type="match status" value="1"/>
</dbReference>
<dbReference type="AlphaFoldDB" id="A0A933W322"/>
<keyword evidence="6" id="KW-0472">Membrane</keyword>
<dbReference type="PROSITE" id="PS50109">
    <property type="entry name" value="HIS_KIN"/>
    <property type="match status" value="1"/>
</dbReference>
<evidence type="ECO:0000259" key="7">
    <source>
        <dbReference type="PROSITE" id="PS50109"/>
    </source>
</evidence>
<dbReference type="InterPro" id="IPR029016">
    <property type="entry name" value="GAF-like_dom_sf"/>
</dbReference>
<dbReference type="PANTHER" id="PTHR43547:SF2">
    <property type="entry name" value="HYBRID SIGNAL TRANSDUCTION HISTIDINE KINASE C"/>
    <property type="match status" value="1"/>
</dbReference>
<comment type="catalytic activity">
    <reaction evidence="1">
        <text>ATP + protein L-histidine = ADP + protein N-phospho-L-histidine.</text>
        <dbReference type="EC" id="2.7.13.3"/>
    </reaction>
</comment>
<dbReference type="Proteomes" id="UP000696931">
    <property type="component" value="Unassembled WGS sequence"/>
</dbReference>
<evidence type="ECO:0000256" key="4">
    <source>
        <dbReference type="ARBA" id="ARBA00022679"/>
    </source>
</evidence>
<reference evidence="8" key="1">
    <citation type="submission" date="2020-07" db="EMBL/GenBank/DDBJ databases">
        <title>Huge and variable diversity of episymbiotic CPR bacteria and DPANN archaea in groundwater ecosystems.</title>
        <authorList>
            <person name="He C.Y."/>
            <person name="Keren R."/>
            <person name="Whittaker M."/>
            <person name="Farag I.F."/>
            <person name="Doudna J."/>
            <person name="Cate J.H.D."/>
            <person name="Banfield J.F."/>
        </authorList>
    </citation>
    <scope>NUCLEOTIDE SEQUENCE</scope>
    <source>
        <strain evidence="8">NC_groundwater_1813_Pr3_B-0.1um_71_17</strain>
    </source>
</reference>
<dbReference type="InterPro" id="IPR003594">
    <property type="entry name" value="HATPase_dom"/>
</dbReference>
<dbReference type="GO" id="GO:0000155">
    <property type="term" value="F:phosphorelay sensor kinase activity"/>
    <property type="evidence" value="ECO:0007669"/>
    <property type="project" value="InterPro"/>
</dbReference>
<dbReference type="InterPro" id="IPR003661">
    <property type="entry name" value="HisK_dim/P_dom"/>
</dbReference>
<organism evidence="8 9">
    <name type="scientific">Eiseniibacteriota bacterium</name>
    <dbReference type="NCBI Taxonomy" id="2212470"/>
    <lineage>
        <taxon>Bacteria</taxon>
        <taxon>Candidatus Eiseniibacteriota</taxon>
    </lineage>
</organism>
<dbReference type="SUPFAM" id="SSF55781">
    <property type="entry name" value="GAF domain-like"/>
    <property type="match status" value="1"/>
</dbReference>
<keyword evidence="5 8" id="KW-0418">Kinase</keyword>
<comment type="caution">
    <text evidence="8">The sequence shown here is derived from an EMBL/GenBank/DDBJ whole genome shotgun (WGS) entry which is preliminary data.</text>
</comment>
<dbReference type="PRINTS" id="PR00344">
    <property type="entry name" value="BCTRLSENSOR"/>
</dbReference>
<keyword evidence="3" id="KW-0597">Phosphoprotein</keyword>
<feature type="transmembrane region" description="Helical" evidence="6">
    <location>
        <begin position="172"/>
        <end position="192"/>
    </location>
</feature>
<dbReference type="SMART" id="SM00388">
    <property type="entry name" value="HisKA"/>
    <property type="match status" value="1"/>
</dbReference>
<dbReference type="InterPro" id="IPR005467">
    <property type="entry name" value="His_kinase_dom"/>
</dbReference>
<keyword evidence="6" id="KW-1133">Transmembrane helix</keyword>
<dbReference type="Pfam" id="PF00512">
    <property type="entry name" value="HisKA"/>
    <property type="match status" value="1"/>
</dbReference>
<evidence type="ECO:0000256" key="5">
    <source>
        <dbReference type="ARBA" id="ARBA00022777"/>
    </source>
</evidence>
<accession>A0A933W322</accession>
<evidence type="ECO:0000256" key="2">
    <source>
        <dbReference type="ARBA" id="ARBA00012438"/>
    </source>
</evidence>
<dbReference type="SUPFAM" id="SSF47384">
    <property type="entry name" value="Homodimeric domain of signal transducing histidine kinase"/>
    <property type="match status" value="1"/>
</dbReference>
<feature type="transmembrane region" description="Helical" evidence="6">
    <location>
        <begin position="136"/>
        <end position="160"/>
    </location>
</feature>
<dbReference type="InterPro" id="IPR004358">
    <property type="entry name" value="Sig_transdc_His_kin-like_C"/>
</dbReference>
<keyword evidence="4" id="KW-0808">Transferase</keyword>
<evidence type="ECO:0000256" key="1">
    <source>
        <dbReference type="ARBA" id="ARBA00000085"/>
    </source>
</evidence>
<dbReference type="Pfam" id="PF13185">
    <property type="entry name" value="GAF_2"/>
    <property type="match status" value="1"/>
</dbReference>
<feature type="transmembrane region" description="Helical" evidence="6">
    <location>
        <begin position="27"/>
        <end position="46"/>
    </location>
</feature>
<keyword evidence="6" id="KW-0812">Transmembrane</keyword>
<dbReference type="InterPro" id="IPR036097">
    <property type="entry name" value="HisK_dim/P_sf"/>
</dbReference>
<dbReference type="InterPro" id="IPR036890">
    <property type="entry name" value="HATPase_C_sf"/>
</dbReference>
<dbReference type="EC" id="2.7.13.3" evidence="2"/>
<evidence type="ECO:0000313" key="9">
    <source>
        <dbReference type="Proteomes" id="UP000696931"/>
    </source>
</evidence>
<dbReference type="CDD" id="cd00082">
    <property type="entry name" value="HisKA"/>
    <property type="match status" value="1"/>
</dbReference>
<protein>
    <recommendedName>
        <fullName evidence="2">histidine kinase</fullName>
        <ecNumber evidence="2">2.7.13.3</ecNumber>
    </recommendedName>
</protein>
<dbReference type="Pfam" id="PF25323">
    <property type="entry name" value="6TM_PilS"/>
    <property type="match status" value="1"/>
</dbReference>
<dbReference type="SMART" id="SM00065">
    <property type="entry name" value="GAF"/>
    <property type="match status" value="1"/>
</dbReference>
<dbReference type="EMBL" id="JACRIW010000103">
    <property type="protein sequence ID" value="MBI5170695.1"/>
    <property type="molecule type" value="Genomic_DNA"/>
</dbReference>
<dbReference type="Pfam" id="PF02518">
    <property type="entry name" value="HATPase_c"/>
    <property type="match status" value="1"/>
</dbReference>
<dbReference type="InterPro" id="IPR003018">
    <property type="entry name" value="GAF"/>
</dbReference>
<dbReference type="Gene3D" id="3.30.565.10">
    <property type="entry name" value="Histidine kinase-like ATPase, C-terminal domain"/>
    <property type="match status" value="1"/>
</dbReference>
<evidence type="ECO:0000256" key="3">
    <source>
        <dbReference type="ARBA" id="ARBA00022553"/>
    </source>
</evidence>
<dbReference type="Gene3D" id="3.30.450.40">
    <property type="match status" value="1"/>
</dbReference>
<evidence type="ECO:0000313" key="8">
    <source>
        <dbReference type="EMBL" id="MBI5170695.1"/>
    </source>
</evidence>
<name>A0A933W322_UNCEI</name>
<dbReference type="SUPFAM" id="SSF55874">
    <property type="entry name" value="ATPase domain of HSP90 chaperone/DNA topoisomerase II/histidine kinase"/>
    <property type="match status" value="1"/>
</dbReference>
<dbReference type="SMART" id="SM00387">
    <property type="entry name" value="HATPase_c"/>
    <property type="match status" value="1"/>
</dbReference>
<evidence type="ECO:0000256" key="6">
    <source>
        <dbReference type="SAM" id="Phobius"/>
    </source>
</evidence>